<organism evidence="2">
    <name type="scientific">Haptolina brevifila</name>
    <dbReference type="NCBI Taxonomy" id="156173"/>
    <lineage>
        <taxon>Eukaryota</taxon>
        <taxon>Haptista</taxon>
        <taxon>Haptophyta</taxon>
        <taxon>Prymnesiophyceae</taxon>
        <taxon>Prymnesiales</taxon>
        <taxon>Prymnesiaceae</taxon>
        <taxon>Haptolina</taxon>
    </lineage>
</organism>
<reference evidence="2" key="1">
    <citation type="submission" date="2021-01" db="EMBL/GenBank/DDBJ databases">
        <authorList>
            <person name="Corre E."/>
            <person name="Pelletier E."/>
            <person name="Niang G."/>
            <person name="Scheremetjew M."/>
            <person name="Finn R."/>
            <person name="Kale V."/>
            <person name="Holt S."/>
            <person name="Cochrane G."/>
            <person name="Meng A."/>
            <person name="Brown T."/>
            <person name="Cohen L."/>
        </authorList>
    </citation>
    <scope>NUCLEOTIDE SEQUENCE</scope>
    <source>
        <strain evidence="2">UTEX LB 985</strain>
    </source>
</reference>
<name>A0A7S2D4W8_9EUKA</name>
<evidence type="ECO:0008006" key="3">
    <source>
        <dbReference type="Google" id="ProtNLM"/>
    </source>
</evidence>
<dbReference type="AlphaFoldDB" id="A0A7S2D4W8"/>
<feature type="region of interest" description="Disordered" evidence="1">
    <location>
        <begin position="1"/>
        <end position="21"/>
    </location>
</feature>
<dbReference type="EMBL" id="HBGU01025758">
    <property type="protein sequence ID" value="CAD9444517.1"/>
    <property type="molecule type" value="Transcribed_RNA"/>
</dbReference>
<dbReference type="GO" id="GO:0016810">
    <property type="term" value="F:hydrolase activity, acting on carbon-nitrogen (but not peptide) bonds"/>
    <property type="evidence" value="ECO:0007669"/>
    <property type="project" value="TreeGrafter"/>
</dbReference>
<dbReference type="PANTHER" id="PTHR28583:SF4">
    <property type="entry name" value="N-ACYLETHANOLAMINE-HYDROLYZING ACID AMIDASE"/>
    <property type="match status" value="1"/>
</dbReference>
<gene>
    <name evidence="2" type="ORF">CBRE1094_LOCUS13948</name>
</gene>
<accession>A0A7S2D4W8</accession>
<proteinExistence type="predicted"/>
<dbReference type="PANTHER" id="PTHR28583">
    <property type="entry name" value="ACID AMIDASE"/>
    <property type="match status" value="1"/>
</dbReference>
<evidence type="ECO:0000313" key="2">
    <source>
        <dbReference type="EMBL" id="CAD9444517.1"/>
    </source>
</evidence>
<evidence type="ECO:0000256" key="1">
    <source>
        <dbReference type="SAM" id="MobiDB-lite"/>
    </source>
</evidence>
<protein>
    <recommendedName>
        <fullName evidence="3">Phospholipase B-like</fullName>
    </recommendedName>
</protein>
<sequence>MGRYSAAAGGRSGESGEGWSASINARKKGGKLLGNMLQALLHKSLTPTQHLRKTLVATASYESAVTLLESDPQIDDSYFIVAGTKSGEGAVLARDRNKNVDTWKLNPNDPNEPNGWFRLQTNYDHWDPAPTADDRRTPGVAHMVAMGRDAVTTAAMWKVIKTWPSFNHHTDYSAVFVPARAEYNATVFMRP</sequence>